<dbReference type="Pfam" id="PF00732">
    <property type="entry name" value="GMC_oxred_N"/>
    <property type="match status" value="1"/>
</dbReference>
<feature type="domain" description="Glucose-methanol-choline oxidoreductase N-terminal" evidence="3">
    <location>
        <begin position="36"/>
        <end position="329"/>
    </location>
</feature>
<dbReference type="InterPro" id="IPR036188">
    <property type="entry name" value="FAD/NAD-bd_sf"/>
</dbReference>
<feature type="binding site" evidence="2">
    <location>
        <position position="116"/>
    </location>
    <ligand>
        <name>FAD</name>
        <dbReference type="ChEBI" id="CHEBI:57692"/>
    </ligand>
</feature>
<dbReference type="PIRSF" id="PIRSF000137">
    <property type="entry name" value="Alcohol_oxidase"/>
    <property type="match status" value="1"/>
</dbReference>
<dbReference type="SUPFAM" id="SSF54373">
    <property type="entry name" value="FAD-linked reductases, C-terminal domain"/>
    <property type="match status" value="1"/>
</dbReference>
<feature type="non-terminal residue" evidence="5">
    <location>
        <position position="1"/>
    </location>
</feature>
<dbReference type="AlphaFoldDB" id="A0A0P4VNP7"/>
<name>A0A0P4VNP7_9HEMI</name>
<feature type="binding site" evidence="2">
    <location>
        <position position="254"/>
    </location>
    <ligand>
        <name>FAD</name>
        <dbReference type="ChEBI" id="CHEBI:57692"/>
    </ligand>
</feature>
<accession>A0A0P4VNP7</accession>
<keyword evidence="2" id="KW-0285">Flavoprotein</keyword>
<reference evidence="5" key="1">
    <citation type="journal article" date="2016" name="PLoS Negl. Trop. Dis.">
        <title>A Deep Insight into the Sialome of Rhodnius neglectus, a Vector of Chagas Disease.</title>
        <authorList>
            <person name="Santiago P.B."/>
            <person name="Assumpcao T.C."/>
            <person name="Araujo C.N."/>
            <person name="Bastos I.M."/>
            <person name="Neves D."/>
            <person name="Silva I.G."/>
            <person name="Charneau S."/>
            <person name="Queiroz R.M."/>
            <person name="Raiol T."/>
            <person name="Oliveira J.V."/>
            <person name="Sousa M.V."/>
            <person name="Calvo E."/>
            <person name="Ribeiro J.M."/>
            <person name="Santana J.M."/>
        </authorList>
    </citation>
    <scope>NUCLEOTIDE SEQUENCE</scope>
    <source>
        <tissue evidence="5">Salivary glands</tissue>
    </source>
</reference>
<dbReference type="Pfam" id="PF05199">
    <property type="entry name" value="GMC_oxred_C"/>
    <property type="match status" value="1"/>
</dbReference>
<comment type="similarity">
    <text evidence="1">Belongs to the GMC oxidoreductase family.</text>
</comment>
<evidence type="ECO:0000256" key="1">
    <source>
        <dbReference type="ARBA" id="ARBA00010790"/>
    </source>
</evidence>
<proteinExistence type="evidence at transcript level"/>
<evidence type="ECO:0000313" key="5">
    <source>
        <dbReference type="EMBL" id="JAI54574.1"/>
    </source>
</evidence>
<evidence type="ECO:0000259" key="3">
    <source>
        <dbReference type="Pfam" id="PF00732"/>
    </source>
</evidence>
<feature type="domain" description="Glucose-methanol-choline oxidoreductase C-terminal" evidence="4">
    <location>
        <begin position="415"/>
        <end position="556"/>
    </location>
</feature>
<dbReference type="SUPFAM" id="SSF51905">
    <property type="entry name" value="FAD/NAD(P)-binding domain"/>
    <property type="match status" value="1"/>
</dbReference>
<dbReference type="Gene3D" id="3.30.560.10">
    <property type="entry name" value="Glucose Oxidase, domain 3"/>
    <property type="match status" value="1"/>
</dbReference>
<dbReference type="EMBL" id="GDKW01002021">
    <property type="protein sequence ID" value="JAI54574.1"/>
    <property type="molecule type" value="mRNA"/>
</dbReference>
<keyword evidence="2" id="KW-0274">FAD</keyword>
<dbReference type="GO" id="GO:0016614">
    <property type="term" value="F:oxidoreductase activity, acting on CH-OH group of donors"/>
    <property type="evidence" value="ECO:0007669"/>
    <property type="project" value="InterPro"/>
</dbReference>
<dbReference type="GO" id="GO:0050660">
    <property type="term" value="F:flavin adenine dinucleotide binding"/>
    <property type="evidence" value="ECO:0007669"/>
    <property type="project" value="InterPro"/>
</dbReference>
<dbReference type="PANTHER" id="PTHR11552">
    <property type="entry name" value="GLUCOSE-METHANOL-CHOLINE GMC OXIDOREDUCTASE"/>
    <property type="match status" value="1"/>
</dbReference>
<organism evidence="5">
    <name type="scientific">Rhodnius neglectus</name>
    <dbReference type="NCBI Taxonomy" id="72488"/>
    <lineage>
        <taxon>Eukaryota</taxon>
        <taxon>Metazoa</taxon>
        <taxon>Ecdysozoa</taxon>
        <taxon>Arthropoda</taxon>
        <taxon>Hexapoda</taxon>
        <taxon>Insecta</taxon>
        <taxon>Pterygota</taxon>
        <taxon>Neoptera</taxon>
        <taxon>Paraneoptera</taxon>
        <taxon>Hemiptera</taxon>
        <taxon>Heteroptera</taxon>
        <taxon>Panheteroptera</taxon>
        <taxon>Cimicomorpha</taxon>
        <taxon>Reduviidae</taxon>
        <taxon>Triatominae</taxon>
        <taxon>Rhodnius</taxon>
    </lineage>
</organism>
<sequence length="570" mass="62290">LNTLAAMVAQFYPQQMDPSLKPKNSAGCLPCRKTVYDFIVVGAGTAGCVLANRLSANQKWNVLLIEAGGDEDYITDVPAMSSILTRSEYDWNYTTVRQEHACYNSGGICEYPAGHVMGGSSAINGMDYVRGNRQDYDEWAALGNQGWGYDAILPYFLKAENTTIPELTKDLRYHSNKGAQTVAHTRFRTQISEDFVRAAVESGMQQVDYNGATQTGIAQLQFTMDGRTRCSTSKAYLDPIRSRPNLHIFKNTVVRKVLINLQRRAKGVVCYTKGEEYNVFAKKEVILSAGVLNSPKLLMLSGIGPKQHLQLMKIPVKASLPVGENFIDHSGVTLHFRANKTALNCCAEYTVDTILQYARDRQGALTSPPQQALAFLNLPGKSAPEVVLFMGVINGQFTGQDQGPLVFVYVGNLKPKSKGSVKLSSNDYLDEPLVDPNYFGLQSDMAAVRYGIRQVIKFMAAPAMAKYSLQRITGAASVCEPSHALSDDYLNCFIRYNAIAGYHGVGTVRMGSASEKSSVVDSQLRVIGVGGLRVADASIMPDIPRGNTMAPVVMIAEKAADMVLASYMQN</sequence>
<dbReference type="PANTHER" id="PTHR11552:SF158">
    <property type="entry name" value="GH23626P-RELATED"/>
    <property type="match status" value="1"/>
</dbReference>
<evidence type="ECO:0000259" key="4">
    <source>
        <dbReference type="Pfam" id="PF05199"/>
    </source>
</evidence>
<evidence type="ECO:0000256" key="2">
    <source>
        <dbReference type="PIRSR" id="PIRSR000137-2"/>
    </source>
</evidence>
<dbReference type="Gene3D" id="3.50.50.60">
    <property type="entry name" value="FAD/NAD(P)-binding domain"/>
    <property type="match status" value="1"/>
</dbReference>
<dbReference type="InterPro" id="IPR012132">
    <property type="entry name" value="GMC_OxRdtase"/>
</dbReference>
<dbReference type="InterPro" id="IPR000172">
    <property type="entry name" value="GMC_OxRdtase_N"/>
</dbReference>
<protein>
    <submittedName>
        <fullName evidence="5">Putative glucose dehydrogenase fad quinone</fullName>
    </submittedName>
</protein>
<comment type="cofactor">
    <cofactor evidence="2">
        <name>FAD</name>
        <dbReference type="ChEBI" id="CHEBI:57692"/>
    </cofactor>
</comment>
<dbReference type="InterPro" id="IPR007867">
    <property type="entry name" value="GMC_OxRtase_C"/>
</dbReference>